<dbReference type="EMBL" id="OGVC01000028">
    <property type="protein sequence ID" value="SPC39241.1"/>
    <property type="molecule type" value="Genomic_DNA"/>
</dbReference>
<name>A0A2N9DX40_9LACO</name>
<evidence type="ECO:0008006" key="3">
    <source>
        <dbReference type="Google" id="ProtNLM"/>
    </source>
</evidence>
<proteinExistence type="predicted"/>
<sequence length="146" mass="17069">MVINVEEILPELVRTISSKYEKLAIIILENKQEITETDYFTYLSINLSLSKLLMSTNKRAWGVYSSEFITNTVKNSDKQIVLIDNFELLMNPELSIDIFELLKQLSKNKVIIITWRYGYKDNSLIYGEPGHNEYRKIELKDETVIV</sequence>
<protein>
    <recommendedName>
        <fullName evidence="3">BREX-3 system P-loop-containing protein BrxF</fullName>
    </recommendedName>
</protein>
<evidence type="ECO:0000313" key="2">
    <source>
        <dbReference type="Proteomes" id="UP000238739"/>
    </source>
</evidence>
<evidence type="ECO:0000313" key="1">
    <source>
        <dbReference type="EMBL" id="SPC39241.1"/>
    </source>
</evidence>
<comment type="caution">
    <text evidence="1">The sequence shown here is derived from an EMBL/GenBank/DDBJ whole genome shotgun (WGS) entry which is preliminary data.</text>
</comment>
<keyword evidence="2" id="KW-1185">Reference proteome</keyword>
<dbReference type="NCBIfam" id="NF033453">
    <property type="entry name" value="BREX_3_BrxF"/>
    <property type="match status" value="1"/>
</dbReference>
<accession>A0A2N9DX40</accession>
<dbReference type="RefSeq" id="WP_106483445.1">
    <property type="nucleotide sequence ID" value="NZ_CBCPIL010000044.1"/>
</dbReference>
<reference evidence="1" key="1">
    <citation type="submission" date="2018-01" db="EMBL/GenBank/DDBJ databases">
        <authorList>
            <person name="Chaillou S."/>
        </authorList>
    </citation>
    <scope>NUCLEOTIDE SEQUENCE [LARGE SCALE GENOMIC DNA]</scope>
    <source>
        <strain evidence="1">MFPC41A2801</strain>
    </source>
</reference>
<organism evidence="1 2">
    <name type="scientific">Latilactobacillus fuchuensis</name>
    <dbReference type="NCBI Taxonomy" id="164393"/>
    <lineage>
        <taxon>Bacteria</taxon>
        <taxon>Bacillati</taxon>
        <taxon>Bacillota</taxon>
        <taxon>Bacilli</taxon>
        <taxon>Lactobacillales</taxon>
        <taxon>Lactobacillaceae</taxon>
        <taxon>Latilactobacillus</taxon>
    </lineage>
</organism>
<dbReference type="AlphaFoldDB" id="A0A2N9DX40"/>
<dbReference type="Proteomes" id="UP000238739">
    <property type="component" value="Unassembled WGS sequence"/>
</dbReference>
<dbReference type="InterPro" id="IPR048067">
    <property type="entry name" value="BREX_3_BrxF"/>
</dbReference>
<gene>
    <name evidence="1" type="ORF">LFUMFP_340001</name>
</gene>